<keyword evidence="3" id="KW-1185">Reference proteome</keyword>
<evidence type="ECO:0000313" key="3">
    <source>
        <dbReference type="Proteomes" id="UP000250856"/>
    </source>
</evidence>
<gene>
    <name evidence="2" type="primary">60</name>
    <name evidence="2" type="ORF">SEA_YOSIF_60</name>
</gene>
<name>A0A2Z4QBZ7_9CAUD</name>
<dbReference type="EMBL" id="MH248947">
    <property type="protein sequence ID" value="AWY07624.1"/>
    <property type="molecule type" value="Genomic_DNA"/>
</dbReference>
<dbReference type="Proteomes" id="UP000250856">
    <property type="component" value="Segment"/>
</dbReference>
<evidence type="ECO:0008006" key="4">
    <source>
        <dbReference type="Google" id="ProtNLM"/>
    </source>
</evidence>
<proteinExistence type="predicted"/>
<sequence length="59" mass="6500">MSQQTDLGYEATILSLQGRVAELEGEIARLRAQNRRLVVEKPHPNTLAAIATSLARRAD</sequence>
<keyword evidence="1" id="KW-0175">Coiled coil</keyword>
<reference evidence="3" key="1">
    <citation type="submission" date="2018-04" db="EMBL/GenBank/DDBJ databases">
        <authorList>
            <person name="Go L.Y."/>
            <person name="Mitchell J.A."/>
        </authorList>
    </citation>
    <scope>NUCLEOTIDE SEQUENCE [LARGE SCALE GENOMIC DNA]</scope>
</reference>
<evidence type="ECO:0000313" key="2">
    <source>
        <dbReference type="EMBL" id="AWY07624.1"/>
    </source>
</evidence>
<feature type="coiled-coil region" evidence="1">
    <location>
        <begin position="13"/>
        <end position="40"/>
    </location>
</feature>
<evidence type="ECO:0000256" key="1">
    <source>
        <dbReference type="SAM" id="Coils"/>
    </source>
</evidence>
<dbReference type="RefSeq" id="YP_010054702.1">
    <property type="nucleotide sequence ID" value="NC_054656.1"/>
</dbReference>
<accession>A0A2Z4QBZ7</accession>
<dbReference type="KEGG" id="vg:64470620"/>
<organism evidence="2 3">
    <name type="scientific">Streptomyces phage Yosif</name>
    <dbReference type="NCBI Taxonomy" id="2201421"/>
    <lineage>
        <taxon>Viruses</taxon>
        <taxon>Duplodnaviria</taxon>
        <taxon>Heunggongvirae</taxon>
        <taxon>Uroviricota</taxon>
        <taxon>Caudoviricetes</taxon>
        <taxon>Arquatrovirinae</taxon>
        <taxon>Yosifvirus</taxon>
        <taxon>Yosifvirus yosif</taxon>
    </lineage>
</organism>
<protein>
    <recommendedName>
        <fullName evidence="4">Transposase</fullName>
    </recommendedName>
</protein>
<dbReference type="GeneID" id="64470620"/>